<keyword evidence="4" id="KW-0732">Signal</keyword>
<reference evidence="6" key="1">
    <citation type="submission" date="2023-08" db="EMBL/GenBank/DDBJ databases">
        <authorList>
            <person name="Alioto T."/>
            <person name="Alioto T."/>
            <person name="Gomez Garrido J."/>
        </authorList>
    </citation>
    <scope>NUCLEOTIDE SEQUENCE</scope>
</reference>
<keyword evidence="3" id="KW-0812">Transmembrane</keyword>
<keyword evidence="3" id="KW-1133">Transmembrane helix</keyword>
<dbReference type="SUPFAM" id="SSF57586">
    <property type="entry name" value="TNF receptor-like"/>
    <property type="match status" value="2"/>
</dbReference>
<feature type="signal peptide" evidence="4">
    <location>
        <begin position="1"/>
        <end position="16"/>
    </location>
</feature>
<dbReference type="PROSITE" id="PS00652">
    <property type="entry name" value="TNFR_NGFR_1"/>
    <property type="match status" value="1"/>
</dbReference>
<evidence type="ECO:0000313" key="6">
    <source>
        <dbReference type="EMBL" id="CAJ1084707.1"/>
    </source>
</evidence>
<evidence type="ECO:0000259" key="5">
    <source>
        <dbReference type="PROSITE" id="PS50050"/>
    </source>
</evidence>
<dbReference type="GO" id="GO:0038023">
    <property type="term" value="F:signaling receptor activity"/>
    <property type="evidence" value="ECO:0007669"/>
    <property type="project" value="TreeGrafter"/>
</dbReference>
<gene>
    <name evidence="6" type="ORF">XNOV1_A040617</name>
</gene>
<dbReference type="GO" id="GO:0042127">
    <property type="term" value="P:regulation of cell population proliferation"/>
    <property type="evidence" value="ECO:0007669"/>
    <property type="project" value="TreeGrafter"/>
</dbReference>
<feature type="disulfide bond" evidence="1">
    <location>
        <begin position="84"/>
        <end position="102"/>
    </location>
</feature>
<feature type="transmembrane region" description="Helical" evidence="3">
    <location>
        <begin position="195"/>
        <end position="218"/>
    </location>
</feature>
<dbReference type="SMART" id="SM01411">
    <property type="entry name" value="Ephrin_rec_like"/>
    <property type="match status" value="1"/>
</dbReference>
<sequence>MAVILWVLGLTLLVQSSVCSVGNVRKGCQKWSPNGDDVCCEICRPGNRLVRKCGPDPEKLCTPCEEDSFTNNPLSMRCDTCRRCLGSLVHVKDCTATSDTVCGCEKGLTCGNDPCTFCVKKCDRGQERADGSSCRPCPEGTFNNQTQQQKCQPWSTKCPHPGQQIIAKGNAFSDIKCAVIQIHETKQPAENPRQAWLILLVALLVVFAVLVIFITTVACEIRKRKSVKVTTPEKTSEKMLIKCPSDEPRTLIAIECSFHEAQQEQGSSSESLVSKDSAEQLLP</sequence>
<keyword evidence="1" id="KW-1015">Disulfide bond</keyword>
<feature type="disulfide bond" evidence="1">
    <location>
        <begin position="81"/>
        <end position="94"/>
    </location>
</feature>
<dbReference type="EMBL" id="OY660885">
    <property type="protein sequence ID" value="CAJ1084707.1"/>
    <property type="molecule type" value="Genomic_DNA"/>
</dbReference>
<dbReference type="PANTHER" id="PTHR47139:SF4">
    <property type="entry name" value="TUMOR NECROSIS FACTOR RECEPTOR SUPERFAMILY MEMBER 9 ISOFORM X1-RELATED"/>
    <property type="match status" value="1"/>
</dbReference>
<dbReference type="Gene3D" id="2.10.50.10">
    <property type="entry name" value="Tumor Necrosis Factor Receptor, subunit A, domain 2"/>
    <property type="match status" value="2"/>
</dbReference>
<keyword evidence="3" id="KW-0472">Membrane</keyword>
<evidence type="ECO:0000313" key="7">
    <source>
        <dbReference type="Proteomes" id="UP001178508"/>
    </source>
</evidence>
<keyword evidence="6" id="KW-0675">Receptor</keyword>
<keyword evidence="7" id="KW-1185">Reference proteome</keyword>
<feature type="repeat" description="TNFR-Cys" evidence="1">
    <location>
        <begin position="63"/>
        <end position="102"/>
    </location>
</feature>
<dbReference type="PANTHER" id="PTHR47139">
    <property type="entry name" value="TUMOR NECROSIS FACTOR RECEPTOR SUPERFAMILY MEMBER 9"/>
    <property type="match status" value="1"/>
</dbReference>
<evidence type="ECO:0000256" key="4">
    <source>
        <dbReference type="SAM" id="SignalP"/>
    </source>
</evidence>
<dbReference type="SMART" id="SM00208">
    <property type="entry name" value="TNFR"/>
    <property type="match status" value="2"/>
</dbReference>
<name>A0AAV1HK73_XYRNO</name>
<dbReference type="PROSITE" id="PS50050">
    <property type="entry name" value="TNFR_NGFR_2"/>
    <property type="match status" value="1"/>
</dbReference>
<dbReference type="Proteomes" id="UP001178508">
    <property type="component" value="Chromosome 22"/>
</dbReference>
<evidence type="ECO:0000256" key="1">
    <source>
        <dbReference type="PROSITE-ProRule" id="PRU00206"/>
    </source>
</evidence>
<feature type="region of interest" description="Disordered" evidence="2">
    <location>
        <begin position="261"/>
        <end position="283"/>
    </location>
</feature>
<feature type="chain" id="PRO_5043561521" evidence="4">
    <location>
        <begin position="17"/>
        <end position="283"/>
    </location>
</feature>
<dbReference type="Pfam" id="PF00020">
    <property type="entry name" value="TNFR_c6"/>
    <property type="match status" value="2"/>
</dbReference>
<evidence type="ECO:0000256" key="2">
    <source>
        <dbReference type="SAM" id="MobiDB-lite"/>
    </source>
</evidence>
<dbReference type="AlphaFoldDB" id="A0AAV1HK73"/>
<organism evidence="6 7">
    <name type="scientific">Xyrichtys novacula</name>
    <name type="common">Pearly razorfish</name>
    <name type="synonym">Hemipteronotus novacula</name>
    <dbReference type="NCBI Taxonomy" id="13765"/>
    <lineage>
        <taxon>Eukaryota</taxon>
        <taxon>Metazoa</taxon>
        <taxon>Chordata</taxon>
        <taxon>Craniata</taxon>
        <taxon>Vertebrata</taxon>
        <taxon>Euteleostomi</taxon>
        <taxon>Actinopterygii</taxon>
        <taxon>Neopterygii</taxon>
        <taxon>Teleostei</taxon>
        <taxon>Neoteleostei</taxon>
        <taxon>Acanthomorphata</taxon>
        <taxon>Eupercaria</taxon>
        <taxon>Labriformes</taxon>
        <taxon>Labridae</taxon>
        <taxon>Xyrichtys</taxon>
    </lineage>
</organism>
<protein>
    <submittedName>
        <fullName evidence="6">Tumor necrosis factor receptor superfamily member 9a</fullName>
    </submittedName>
</protein>
<feature type="domain" description="TNFR-Cys" evidence="5">
    <location>
        <begin position="63"/>
        <end position="102"/>
    </location>
</feature>
<comment type="caution">
    <text evidence="1">Lacks conserved residue(s) required for the propagation of feature annotation.</text>
</comment>
<accession>A0AAV1HK73</accession>
<dbReference type="InterPro" id="IPR001368">
    <property type="entry name" value="TNFR/NGFR_Cys_rich_reg"/>
</dbReference>
<proteinExistence type="predicted"/>
<evidence type="ECO:0000256" key="3">
    <source>
        <dbReference type="SAM" id="Phobius"/>
    </source>
</evidence>